<evidence type="ECO:0000313" key="1">
    <source>
        <dbReference type="WBParaSite" id="ASIM_0000928501-mRNA-1"/>
    </source>
</evidence>
<proteinExistence type="predicted"/>
<dbReference type="AlphaFoldDB" id="A0A0M3JNP4"/>
<organism evidence="1">
    <name type="scientific">Anisakis simplex</name>
    <name type="common">Herring worm</name>
    <dbReference type="NCBI Taxonomy" id="6269"/>
    <lineage>
        <taxon>Eukaryota</taxon>
        <taxon>Metazoa</taxon>
        <taxon>Ecdysozoa</taxon>
        <taxon>Nematoda</taxon>
        <taxon>Chromadorea</taxon>
        <taxon>Rhabditida</taxon>
        <taxon>Spirurina</taxon>
        <taxon>Ascaridomorpha</taxon>
        <taxon>Ascaridoidea</taxon>
        <taxon>Anisakidae</taxon>
        <taxon>Anisakis</taxon>
        <taxon>Anisakis simplex complex</taxon>
    </lineage>
</organism>
<sequence length="161" mass="18136">LSFPYLRGGFHRLRRDGSPRGGGDQNVNVNQNHRLLSSRNSLYPATMITRSRGSTPNFGNRFVDSSIASIGNVSSSSLSAMTNRDSNLRPFAQTFPPRASNQATFNSHRNDRYNMRQQIHRDKRSSIEKYGGSETNAVHQNDINSTRTSPDGGKYFVQFFF</sequence>
<name>A0A0M3JNP4_ANISI</name>
<accession>A0A0M3JNP4</accession>
<reference evidence="1" key="1">
    <citation type="submission" date="2017-02" db="UniProtKB">
        <authorList>
            <consortium name="WormBaseParasite"/>
        </authorList>
    </citation>
    <scope>IDENTIFICATION</scope>
</reference>
<dbReference type="WBParaSite" id="ASIM_0000928501-mRNA-1">
    <property type="protein sequence ID" value="ASIM_0000928501-mRNA-1"/>
    <property type="gene ID" value="ASIM_0000928501"/>
</dbReference>
<protein>
    <submittedName>
        <fullName evidence="1">Uncharacterized protein</fullName>
    </submittedName>
</protein>